<evidence type="ECO:0000256" key="7">
    <source>
        <dbReference type="ARBA" id="ARBA00023136"/>
    </source>
</evidence>
<evidence type="ECO:0000256" key="1">
    <source>
        <dbReference type="ARBA" id="ARBA00004651"/>
    </source>
</evidence>
<dbReference type="GO" id="GO:0055085">
    <property type="term" value="P:transmembrane transport"/>
    <property type="evidence" value="ECO:0007669"/>
    <property type="project" value="InterPro"/>
</dbReference>
<feature type="domain" description="ABC transmembrane type-1" evidence="9">
    <location>
        <begin position="77"/>
        <end position="284"/>
    </location>
</feature>
<evidence type="ECO:0000256" key="5">
    <source>
        <dbReference type="ARBA" id="ARBA00022692"/>
    </source>
</evidence>
<evidence type="ECO:0000256" key="3">
    <source>
        <dbReference type="ARBA" id="ARBA00022448"/>
    </source>
</evidence>
<feature type="transmembrane region" description="Helical" evidence="8">
    <location>
        <begin position="220"/>
        <end position="241"/>
    </location>
</feature>
<comment type="subcellular location">
    <subcellularLocation>
        <location evidence="1">Cell membrane</location>
        <topology evidence="1">Multi-pass membrane protein</topology>
    </subcellularLocation>
</comment>
<sequence length="302" mass="31473">MTAQITARPTRPDGKAAGRSRLVPGLLMVPPLLLFGALVLAVALFVYRAFAPGVTGESGVVEAIGAGALDSFYWAAMLRTVLVSLGAAILSCLISLLVASALVMVDRRAVTAATMALLFSPLVVSMAVRGYGWLLILDQPPVARSLDAAGSLLGFLGVTPGLLATVLVLAHAMMPITAFPLIGRMREIHGLQVNRAARDLGAGAARVFLRVTVPLAAPTALRVGGLAFGLAMGAFGIPAIIGRGRVQVVSELVYQNLLAVDWPTAFVRLAVLLLVTAVVVTPMFALAKRLGLRTAPRREKAA</sequence>
<feature type="transmembrane region" description="Helical" evidence="8">
    <location>
        <begin position="152"/>
        <end position="176"/>
    </location>
</feature>
<proteinExistence type="inferred from homology"/>
<feature type="transmembrane region" description="Helical" evidence="8">
    <location>
        <begin position="21"/>
        <end position="47"/>
    </location>
</feature>
<feature type="transmembrane region" description="Helical" evidence="8">
    <location>
        <begin position="112"/>
        <end position="132"/>
    </location>
</feature>
<keyword evidence="11" id="KW-1185">Reference proteome</keyword>
<feature type="transmembrane region" description="Helical" evidence="8">
    <location>
        <begin position="81"/>
        <end position="105"/>
    </location>
</feature>
<evidence type="ECO:0000313" key="11">
    <source>
        <dbReference type="Proteomes" id="UP001143474"/>
    </source>
</evidence>
<evidence type="ECO:0000256" key="6">
    <source>
        <dbReference type="ARBA" id="ARBA00022989"/>
    </source>
</evidence>
<comment type="similarity">
    <text evidence="2">Belongs to the binding-protein-dependent transport system permease family. CysTW subfamily.</text>
</comment>
<accession>A0A9W6I7I4</accession>
<dbReference type="InterPro" id="IPR035906">
    <property type="entry name" value="MetI-like_sf"/>
</dbReference>
<dbReference type="SUPFAM" id="SSF161098">
    <property type="entry name" value="MetI-like"/>
    <property type="match status" value="1"/>
</dbReference>
<dbReference type="CDD" id="cd06261">
    <property type="entry name" value="TM_PBP2"/>
    <property type="match status" value="1"/>
</dbReference>
<dbReference type="EMBL" id="BSEV01000020">
    <property type="protein sequence ID" value="GLK13162.1"/>
    <property type="molecule type" value="Genomic_DNA"/>
</dbReference>
<dbReference type="AlphaFoldDB" id="A0A9W6I7I4"/>
<dbReference type="Proteomes" id="UP001143474">
    <property type="component" value="Unassembled WGS sequence"/>
</dbReference>
<reference evidence="10" key="1">
    <citation type="journal article" date="2014" name="Int. J. Syst. Evol. Microbiol.">
        <title>Complete genome sequence of Corynebacterium casei LMG S-19264T (=DSM 44701T), isolated from a smear-ripened cheese.</title>
        <authorList>
            <consortium name="US DOE Joint Genome Institute (JGI-PGF)"/>
            <person name="Walter F."/>
            <person name="Albersmeier A."/>
            <person name="Kalinowski J."/>
            <person name="Ruckert C."/>
        </authorList>
    </citation>
    <scope>NUCLEOTIDE SEQUENCE</scope>
    <source>
        <strain evidence="10">VKM Ac-2007</strain>
    </source>
</reference>
<name>A0A9W6I7I4_9ACTN</name>
<reference evidence="10" key="2">
    <citation type="submission" date="2023-01" db="EMBL/GenBank/DDBJ databases">
        <authorList>
            <person name="Sun Q."/>
            <person name="Evtushenko L."/>
        </authorList>
    </citation>
    <scope>NUCLEOTIDE SEQUENCE</scope>
    <source>
        <strain evidence="10">VKM Ac-2007</strain>
    </source>
</reference>
<dbReference type="PROSITE" id="PS50928">
    <property type="entry name" value="ABC_TM1"/>
    <property type="match status" value="1"/>
</dbReference>
<evidence type="ECO:0000256" key="4">
    <source>
        <dbReference type="ARBA" id="ARBA00022475"/>
    </source>
</evidence>
<organism evidence="10 11">
    <name type="scientific">Streptosporangium carneum</name>
    <dbReference type="NCBI Taxonomy" id="47481"/>
    <lineage>
        <taxon>Bacteria</taxon>
        <taxon>Bacillati</taxon>
        <taxon>Actinomycetota</taxon>
        <taxon>Actinomycetes</taxon>
        <taxon>Streptosporangiales</taxon>
        <taxon>Streptosporangiaceae</taxon>
        <taxon>Streptosporangium</taxon>
    </lineage>
</organism>
<dbReference type="GO" id="GO:0005886">
    <property type="term" value="C:plasma membrane"/>
    <property type="evidence" value="ECO:0007669"/>
    <property type="project" value="UniProtKB-SubCell"/>
</dbReference>
<comment type="caution">
    <text evidence="10">The sequence shown here is derived from an EMBL/GenBank/DDBJ whole genome shotgun (WGS) entry which is preliminary data.</text>
</comment>
<dbReference type="InterPro" id="IPR000515">
    <property type="entry name" value="MetI-like"/>
</dbReference>
<gene>
    <name evidence="10" type="ORF">GCM10017600_65730</name>
</gene>
<dbReference type="RefSeq" id="WP_271221457.1">
    <property type="nucleotide sequence ID" value="NZ_BAAAVD010000038.1"/>
</dbReference>
<dbReference type="PANTHER" id="PTHR42929:SF5">
    <property type="entry name" value="ABC TRANSPORTER PERMEASE PROTEIN"/>
    <property type="match status" value="1"/>
</dbReference>
<evidence type="ECO:0000256" key="8">
    <source>
        <dbReference type="SAM" id="Phobius"/>
    </source>
</evidence>
<dbReference type="PANTHER" id="PTHR42929">
    <property type="entry name" value="INNER MEMBRANE ABC TRANSPORTER PERMEASE PROTEIN YDCU-RELATED-RELATED"/>
    <property type="match status" value="1"/>
</dbReference>
<evidence type="ECO:0000259" key="9">
    <source>
        <dbReference type="PROSITE" id="PS50928"/>
    </source>
</evidence>
<protein>
    <recommendedName>
        <fullName evidence="9">ABC transmembrane type-1 domain-containing protein</fullName>
    </recommendedName>
</protein>
<keyword evidence="4" id="KW-1003">Cell membrane</keyword>
<keyword evidence="7 8" id="KW-0472">Membrane</keyword>
<evidence type="ECO:0000313" key="10">
    <source>
        <dbReference type="EMBL" id="GLK13162.1"/>
    </source>
</evidence>
<dbReference type="Gene3D" id="1.10.3720.10">
    <property type="entry name" value="MetI-like"/>
    <property type="match status" value="1"/>
</dbReference>
<evidence type="ECO:0000256" key="2">
    <source>
        <dbReference type="ARBA" id="ARBA00007069"/>
    </source>
</evidence>
<keyword evidence="6 8" id="KW-1133">Transmembrane helix</keyword>
<feature type="transmembrane region" description="Helical" evidence="8">
    <location>
        <begin position="265"/>
        <end position="287"/>
    </location>
</feature>
<keyword evidence="5 8" id="KW-0812">Transmembrane</keyword>
<keyword evidence="3" id="KW-0813">Transport</keyword>